<organism evidence="17">
    <name type="scientific">Noctiluca scintillans</name>
    <name type="common">Sea sparkle</name>
    <name type="synonym">Red tide dinoflagellate</name>
    <dbReference type="NCBI Taxonomy" id="2966"/>
    <lineage>
        <taxon>Eukaryota</taxon>
        <taxon>Sar</taxon>
        <taxon>Alveolata</taxon>
        <taxon>Dinophyceae</taxon>
        <taxon>Noctilucales</taxon>
        <taxon>Noctilucaceae</taxon>
        <taxon>Noctiluca</taxon>
    </lineage>
</organism>
<dbReference type="GO" id="GO:0005789">
    <property type="term" value="C:endoplasmic reticulum membrane"/>
    <property type="evidence" value="ECO:0007669"/>
    <property type="project" value="UniProtKB-SubCell"/>
</dbReference>
<evidence type="ECO:0000256" key="6">
    <source>
        <dbReference type="ARBA" id="ARBA00022824"/>
    </source>
</evidence>
<evidence type="ECO:0000256" key="2">
    <source>
        <dbReference type="ARBA" id="ARBA00022670"/>
    </source>
</evidence>
<dbReference type="Pfam" id="PF16491">
    <property type="entry name" value="Peptidase_M48_N"/>
    <property type="match status" value="1"/>
</dbReference>
<keyword evidence="8 14" id="KW-1133">Transmembrane helix</keyword>
<feature type="transmembrane region" description="Helical" evidence="14">
    <location>
        <begin position="175"/>
        <end position="194"/>
    </location>
</feature>
<dbReference type="GO" id="GO:0071586">
    <property type="term" value="P:CAAX-box protein processing"/>
    <property type="evidence" value="ECO:0007669"/>
    <property type="project" value="UniProtKB-UniRule"/>
</dbReference>
<name>A0A7S1FI08_NOCSC</name>
<evidence type="ECO:0000256" key="14">
    <source>
        <dbReference type="RuleBase" id="RU366005"/>
    </source>
</evidence>
<protein>
    <recommendedName>
        <fullName evidence="14">CAAX prenyl protease</fullName>
        <ecNumber evidence="14">3.4.24.84</ecNumber>
    </recommendedName>
</protein>
<accession>A0A7S1FI08</accession>
<comment type="caution">
    <text evidence="14">Lacks conserved residue(s) required for the propagation of feature annotation.</text>
</comment>
<dbReference type="GO" id="GO:0046872">
    <property type="term" value="F:metal ion binding"/>
    <property type="evidence" value="ECO:0007669"/>
    <property type="project" value="UniProtKB-UniRule"/>
</dbReference>
<comment type="subcellular location">
    <subcellularLocation>
        <location evidence="1 14">Endoplasmic reticulum membrane</location>
        <topology evidence="1 14">Multi-pass membrane protein</topology>
    </subcellularLocation>
</comment>
<evidence type="ECO:0000256" key="3">
    <source>
        <dbReference type="ARBA" id="ARBA00022692"/>
    </source>
</evidence>
<keyword evidence="4 13" id="KW-0479">Metal-binding</keyword>
<evidence type="ECO:0000313" key="17">
    <source>
        <dbReference type="EMBL" id="CAD8869209.1"/>
    </source>
</evidence>
<keyword evidence="5 14" id="KW-0378">Hydrolase</keyword>
<keyword evidence="3 14" id="KW-0812">Transmembrane</keyword>
<feature type="active site" evidence="12">
    <location>
        <position position="277"/>
    </location>
</feature>
<feature type="transmembrane region" description="Helical" evidence="14">
    <location>
        <begin position="151"/>
        <end position="169"/>
    </location>
</feature>
<dbReference type="EC" id="3.4.24.84" evidence="14"/>
<dbReference type="PANTHER" id="PTHR10120">
    <property type="entry name" value="CAAX PRENYL PROTEASE 1"/>
    <property type="match status" value="1"/>
</dbReference>
<keyword evidence="6 14" id="KW-0256">Endoplasmic reticulum</keyword>
<comment type="similarity">
    <text evidence="14">Belongs to the peptidase M48A family.</text>
</comment>
<dbReference type="InterPro" id="IPR032456">
    <property type="entry name" value="Peptidase_M48_N"/>
</dbReference>
<evidence type="ECO:0000256" key="4">
    <source>
        <dbReference type="ARBA" id="ARBA00022723"/>
    </source>
</evidence>
<sequence>MGGKLFWGYVAFSTSMHLFEQYLEVRQLRRNRDTKIPPEVATLGVDETQFLESQAYQADRRVFSMQSAWINFFWNKIGLAISPFLWRVASDICGAGNEYKITLLWLFMLHWSDKPLQIPLSLYSNFVVEAKHGFNKMTLGLFASDFVKSELLMYLFAGPLILAVVWLVKAGGEQFYIYLWAFSQIVLFVFMWIYPNFIQPRFNKYEPLQDDELRTKIEELASSEEFPLTRLYQVDGSKRSGHSNAYCYGFGKNKRIVVFDTLLTQPHDEILAVLLHELGHWKFMHVLTSLAINSTHMFLLLWTFSIVVFSEDASTAILQSFGFSDKAVILNLILYTTLIEPMELVVVLGMTIKSRANEFQADSFAAIKGRGEQLRKGLLHINKENKGDLNPDSLYSWYHHSHPPMVERLRAIEGFGKKKE</sequence>
<feature type="transmembrane region" description="Helical" evidence="14">
    <location>
        <begin position="290"/>
        <end position="309"/>
    </location>
</feature>
<dbReference type="AlphaFoldDB" id="A0A7S1FI08"/>
<keyword evidence="2 14" id="KW-0645">Protease</keyword>
<feature type="domain" description="CAAX prenyl protease 1 N-terminal" evidence="16">
    <location>
        <begin position="29"/>
        <end position="204"/>
    </location>
</feature>
<evidence type="ECO:0000259" key="15">
    <source>
        <dbReference type="Pfam" id="PF01435"/>
    </source>
</evidence>
<gene>
    <name evidence="17" type="ORF">NSCI0253_LOCUS43565</name>
</gene>
<evidence type="ECO:0000259" key="16">
    <source>
        <dbReference type="Pfam" id="PF16491"/>
    </source>
</evidence>
<dbReference type="InterPro" id="IPR027057">
    <property type="entry name" value="CAXX_Prtase_1"/>
</dbReference>
<dbReference type="EMBL" id="HBFQ01061428">
    <property type="protein sequence ID" value="CAD8869209.1"/>
    <property type="molecule type" value="Transcribed_RNA"/>
</dbReference>
<dbReference type="CDD" id="cd07343">
    <property type="entry name" value="M48A_Zmpste24p_like"/>
    <property type="match status" value="1"/>
</dbReference>
<dbReference type="Gene3D" id="3.30.2010.10">
    <property type="entry name" value="Metalloproteases ('zincins'), catalytic domain"/>
    <property type="match status" value="1"/>
</dbReference>
<dbReference type="GO" id="GO:0004222">
    <property type="term" value="F:metalloendopeptidase activity"/>
    <property type="evidence" value="ECO:0007669"/>
    <property type="project" value="UniProtKB-UniRule"/>
</dbReference>
<feature type="binding site" evidence="13">
    <location>
        <position position="358"/>
    </location>
    <ligand>
        <name>Zn(2+)</name>
        <dbReference type="ChEBI" id="CHEBI:29105"/>
        <note>catalytic</note>
    </ligand>
</feature>
<dbReference type="Pfam" id="PF01435">
    <property type="entry name" value="Peptidase_M48"/>
    <property type="match status" value="1"/>
</dbReference>
<keyword evidence="7 13" id="KW-0862">Zinc</keyword>
<evidence type="ECO:0000256" key="7">
    <source>
        <dbReference type="ARBA" id="ARBA00022833"/>
    </source>
</evidence>
<evidence type="ECO:0000256" key="12">
    <source>
        <dbReference type="PIRSR" id="PIRSR627057-1"/>
    </source>
</evidence>
<evidence type="ECO:0000256" key="5">
    <source>
        <dbReference type="ARBA" id="ARBA00022801"/>
    </source>
</evidence>
<evidence type="ECO:0000256" key="11">
    <source>
        <dbReference type="ARBA" id="ARBA00044456"/>
    </source>
</evidence>
<evidence type="ECO:0000256" key="8">
    <source>
        <dbReference type="ARBA" id="ARBA00022989"/>
    </source>
</evidence>
<keyword evidence="9 14" id="KW-0482">Metalloprotease</keyword>
<feature type="active site" description="Proton donor" evidence="12">
    <location>
        <position position="362"/>
    </location>
</feature>
<dbReference type="FunFam" id="3.30.2010.10:FF:000002">
    <property type="entry name" value="CAAX prenyl protease"/>
    <property type="match status" value="1"/>
</dbReference>
<comment type="catalytic activity">
    <reaction evidence="11 14">
        <text>Hydrolyzes the peptide bond -P2-(S-farnesyl or geranylgeranyl)C-P1'-P2'-P3'-COOH where P1' and P2' are amino acids with aliphatic side chains and P3' is any C-terminal residue.</text>
        <dbReference type="EC" id="3.4.24.84"/>
    </reaction>
</comment>
<evidence type="ECO:0000256" key="10">
    <source>
        <dbReference type="ARBA" id="ARBA00023136"/>
    </source>
</evidence>
<comment type="function">
    <text evidence="14">Proteolytically removes the C-terminal three residues of farnesylated proteins.</text>
</comment>
<dbReference type="InterPro" id="IPR001915">
    <property type="entry name" value="Peptidase_M48"/>
</dbReference>
<evidence type="ECO:0000256" key="9">
    <source>
        <dbReference type="ARBA" id="ARBA00023049"/>
    </source>
</evidence>
<feature type="binding site" evidence="13">
    <location>
        <position position="276"/>
    </location>
    <ligand>
        <name>Zn(2+)</name>
        <dbReference type="ChEBI" id="CHEBI:29105"/>
        <note>catalytic</note>
    </ligand>
</feature>
<feature type="binding site" evidence="13">
    <location>
        <position position="280"/>
    </location>
    <ligand>
        <name>Zn(2+)</name>
        <dbReference type="ChEBI" id="CHEBI:29105"/>
        <note>catalytic</note>
    </ligand>
</feature>
<feature type="domain" description="Peptidase M48" evidence="15">
    <location>
        <begin position="207"/>
        <end position="413"/>
    </location>
</feature>
<feature type="transmembrane region" description="Helical" evidence="14">
    <location>
        <begin position="329"/>
        <end position="350"/>
    </location>
</feature>
<reference evidence="17" key="1">
    <citation type="submission" date="2021-01" db="EMBL/GenBank/DDBJ databases">
        <authorList>
            <person name="Corre E."/>
            <person name="Pelletier E."/>
            <person name="Niang G."/>
            <person name="Scheremetjew M."/>
            <person name="Finn R."/>
            <person name="Kale V."/>
            <person name="Holt S."/>
            <person name="Cochrane G."/>
            <person name="Meng A."/>
            <person name="Brown T."/>
            <person name="Cohen L."/>
        </authorList>
    </citation>
    <scope>NUCLEOTIDE SEQUENCE</scope>
</reference>
<evidence type="ECO:0000256" key="1">
    <source>
        <dbReference type="ARBA" id="ARBA00004477"/>
    </source>
</evidence>
<keyword evidence="10 14" id="KW-0472">Membrane</keyword>
<proteinExistence type="inferred from homology"/>
<comment type="cofactor">
    <cofactor evidence="13 14">
        <name>Zn(2+)</name>
        <dbReference type="ChEBI" id="CHEBI:29105"/>
    </cofactor>
    <text evidence="13 14">Binds 1 zinc ion per subunit.</text>
</comment>
<evidence type="ECO:0000256" key="13">
    <source>
        <dbReference type="PIRSR" id="PIRSR627057-2"/>
    </source>
</evidence>